<evidence type="ECO:0000256" key="1">
    <source>
        <dbReference type="SAM" id="Phobius"/>
    </source>
</evidence>
<feature type="transmembrane region" description="Helical" evidence="1">
    <location>
        <begin position="146"/>
        <end position="168"/>
    </location>
</feature>
<feature type="transmembrane region" description="Helical" evidence="1">
    <location>
        <begin position="59"/>
        <end position="78"/>
    </location>
</feature>
<proteinExistence type="predicted"/>
<keyword evidence="1" id="KW-0812">Transmembrane</keyword>
<dbReference type="EMBL" id="FNVU01000016">
    <property type="protein sequence ID" value="SEG85543.1"/>
    <property type="molecule type" value="Genomic_DNA"/>
</dbReference>
<keyword evidence="1" id="KW-1133">Transmembrane helix</keyword>
<dbReference type="AlphaFoldDB" id="A0A1H6DL27"/>
<sequence length="184" mass="18825">MCHAGNLIVLLSGRSCGLVSLGAHGGESQSVEVSPAQAADALARAESIRAGVRGRRAPGWFPMLAGLLVGVDVAALAATQEVPLAALPGALLTWCIAWLMRRMSVQVTGVRDVLSKRLRNIRLVGEAVGLCALCIAVWEVCRLGGGSHATCIVVPAVVGAAAASGLFARRNRALPPGPGGAHVR</sequence>
<feature type="transmembrane region" description="Helical" evidence="1">
    <location>
        <begin position="84"/>
        <end position="100"/>
    </location>
</feature>
<name>A0A1H6DL27_9ACTN</name>
<evidence type="ECO:0000313" key="3">
    <source>
        <dbReference type="Proteomes" id="UP000236754"/>
    </source>
</evidence>
<feature type="transmembrane region" description="Helical" evidence="1">
    <location>
        <begin position="121"/>
        <end position="140"/>
    </location>
</feature>
<gene>
    <name evidence="2" type="ORF">SAMN05216223_11690</name>
</gene>
<protein>
    <submittedName>
        <fullName evidence="2">Uncharacterized protein</fullName>
    </submittedName>
</protein>
<reference evidence="2 3" key="1">
    <citation type="submission" date="2016-10" db="EMBL/GenBank/DDBJ databases">
        <authorList>
            <person name="de Groot N.N."/>
        </authorList>
    </citation>
    <scope>NUCLEOTIDE SEQUENCE [LARGE SCALE GENOMIC DNA]</scope>
    <source>
        <strain evidence="2 3">CGMCC 4.2023</strain>
    </source>
</reference>
<keyword evidence="1" id="KW-0472">Membrane</keyword>
<accession>A0A1H6DL27</accession>
<keyword evidence="3" id="KW-1185">Reference proteome</keyword>
<evidence type="ECO:0000313" key="2">
    <source>
        <dbReference type="EMBL" id="SEG85543.1"/>
    </source>
</evidence>
<dbReference type="Proteomes" id="UP000236754">
    <property type="component" value="Unassembled WGS sequence"/>
</dbReference>
<organism evidence="2 3">
    <name type="scientific">Actinacidiphila yanglinensis</name>
    <dbReference type="NCBI Taxonomy" id="310779"/>
    <lineage>
        <taxon>Bacteria</taxon>
        <taxon>Bacillati</taxon>
        <taxon>Actinomycetota</taxon>
        <taxon>Actinomycetes</taxon>
        <taxon>Kitasatosporales</taxon>
        <taxon>Streptomycetaceae</taxon>
        <taxon>Actinacidiphila</taxon>
    </lineage>
</organism>